<name>A0A090Q1F8_9FLAO</name>
<evidence type="ECO:0000256" key="1">
    <source>
        <dbReference type="ARBA" id="ARBA00004162"/>
    </source>
</evidence>
<sequence>MSKFKKKKSGDLPAISTASLPDIVFMLLFFFMVATVMRENELSVENNLPLAGEVEKLSDKNKVAFIYIGKPNEKMQKQFGTNDVVQLGDKISSVKQVQDYVNTKRNKMNEDEKDEFLVSLKVDRNSKVGILTDVKQELRDAYALKVNYTSKEGNSMKNIKK</sequence>
<keyword evidence="3" id="KW-1003">Cell membrane</keyword>
<evidence type="ECO:0000256" key="2">
    <source>
        <dbReference type="ARBA" id="ARBA00005811"/>
    </source>
</evidence>
<keyword evidence="7" id="KW-0813">Transport</keyword>
<keyword evidence="9" id="KW-1185">Reference proteome</keyword>
<evidence type="ECO:0000256" key="4">
    <source>
        <dbReference type="ARBA" id="ARBA00022692"/>
    </source>
</evidence>
<dbReference type="InterPro" id="IPR003400">
    <property type="entry name" value="ExbD"/>
</dbReference>
<reference evidence="8" key="1">
    <citation type="journal article" date="2014" name="Genome Announc.">
        <title>Draft Genome Sequences of Marine Flavobacterium Nonlabens Strains NR17, NR24, NR27, NR32, NR33, and Ara13.</title>
        <authorList>
            <person name="Nakanishi M."/>
            <person name="Meirelles P."/>
            <person name="Suzuki R."/>
            <person name="Takatani N."/>
            <person name="Mino S."/>
            <person name="Suda W."/>
            <person name="Oshima K."/>
            <person name="Hattori M."/>
            <person name="Ohkuma M."/>
            <person name="Hosokawa M."/>
            <person name="Miyashita K."/>
            <person name="Thompson F.L."/>
            <person name="Niwa A."/>
            <person name="Sawabe T."/>
            <person name="Sawabe T."/>
        </authorList>
    </citation>
    <scope>NUCLEOTIDE SEQUENCE [LARGE SCALE GENOMIC DNA]</scope>
    <source>
        <strain evidence="8">JCM 19294</strain>
    </source>
</reference>
<evidence type="ECO:0000256" key="5">
    <source>
        <dbReference type="ARBA" id="ARBA00022989"/>
    </source>
</evidence>
<accession>A0A090Q1F8</accession>
<comment type="caution">
    <text evidence="8">The sequence shown here is derived from an EMBL/GenBank/DDBJ whole genome shotgun (WGS) entry which is preliminary data.</text>
</comment>
<dbReference type="RefSeq" id="WP_042276095.1">
    <property type="nucleotide sequence ID" value="NZ_BBML01000001.1"/>
</dbReference>
<proteinExistence type="inferred from homology"/>
<organism evidence="8 9">
    <name type="scientific">Nonlabens tegetincola</name>
    <dbReference type="NCBI Taxonomy" id="323273"/>
    <lineage>
        <taxon>Bacteria</taxon>
        <taxon>Pseudomonadati</taxon>
        <taxon>Bacteroidota</taxon>
        <taxon>Flavobacteriia</taxon>
        <taxon>Flavobacteriales</taxon>
        <taxon>Flavobacteriaceae</taxon>
        <taxon>Nonlabens</taxon>
    </lineage>
</organism>
<evidence type="ECO:0000256" key="7">
    <source>
        <dbReference type="RuleBase" id="RU003879"/>
    </source>
</evidence>
<dbReference type="PANTHER" id="PTHR30558:SF3">
    <property type="entry name" value="BIOPOLYMER TRANSPORT PROTEIN EXBD-RELATED"/>
    <property type="match status" value="1"/>
</dbReference>
<comment type="subcellular location">
    <subcellularLocation>
        <location evidence="1">Cell membrane</location>
        <topology evidence="1">Single-pass membrane protein</topology>
    </subcellularLocation>
    <subcellularLocation>
        <location evidence="7">Cell membrane</location>
        <topology evidence="7">Single-pass type II membrane protein</topology>
    </subcellularLocation>
</comment>
<evidence type="ECO:0000256" key="6">
    <source>
        <dbReference type="ARBA" id="ARBA00023136"/>
    </source>
</evidence>
<keyword evidence="4 7" id="KW-0812">Transmembrane</keyword>
<evidence type="ECO:0000313" key="9">
    <source>
        <dbReference type="Proteomes" id="UP000029221"/>
    </source>
</evidence>
<dbReference type="eggNOG" id="COG0848">
    <property type="taxonomic scope" value="Bacteria"/>
</dbReference>
<dbReference type="GO" id="GO:0005886">
    <property type="term" value="C:plasma membrane"/>
    <property type="evidence" value="ECO:0007669"/>
    <property type="project" value="UniProtKB-SubCell"/>
</dbReference>
<evidence type="ECO:0000313" key="8">
    <source>
        <dbReference type="EMBL" id="GAK95543.1"/>
    </source>
</evidence>
<dbReference type="EMBL" id="BBML01000001">
    <property type="protein sequence ID" value="GAK95543.1"/>
    <property type="molecule type" value="Genomic_DNA"/>
</dbReference>
<dbReference type="AlphaFoldDB" id="A0A090Q1F8"/>
<dbReference type="GO" id="GO:0022857">
    <property type="term" value="F:transmembrane transporter activity"/>
    <property type="evidence" value="ECO:0007669"/>
    <property type="project" value="InterPro"/>
</dbReference>
<evidence type="ECO:0000256" key="3">
    <source>
        <dbReference type="ARBA" id="ARBA00022475"/>
    </source>
</evidence>
<dbReference type="PANTHER" id="PTHR30558">
    <property type="entry name" value="EXBD MEMBRANE COMPONENT OF PMF-DRIVEN MACROMOLECULE IMPORT SYSTEM"/>
    <property type="match status" value="1"/>
</dbReference>
<comment type="similarity">
    <text evidence="2 7">Belongs to the ExbD/TolR family.</text>
</comment>
<gene>
    <name evidence="8" type="ORF">JCM19294_2325</name>
</gene>
<keyword evidence="6" id="KW-0472">Membrane</keyword>
<dbReference type="GO" id="GO:0015031">
    <property type="term" value="P:protein transport"/>
    <property type="evidence" value="ECO:0007669"/>
    <property type="project" value="UniProtKB-KW"/>
</dbReference>
<keyword evidence="7" id="KW-0653">Protein transport</keyword>
<accession>A0A2S7TEM5</accession>
<protein>
    <submittedName>
        <fullName evidence="8">Uncharacterized protein</fullName>
    </submittedName>
</protein>
<dbReference type="OrthoDB" id="9810103at2"/>
<keyword evidence="5" id="KW-1133">Transmembrane helix</keyword>
<dbReference type="Pfam" id="PF02472">
    <property type="entry name" value="ExbD"/>
    <property type="match status" value="1"/>
</dbReference>
<dbReference type="Proteomes" id="UP000029221">
    <property type="component" value="Unassembled WGS sequence"/>
</dbReference>
<dbReference type="STRING" id="319236.BST91_00080"/>